<dbReference type="InterPro" id="IPR045058">
    <property type="entry name" value="GIMA/IAN/Toc"/>
</dbReference>
<dbReference type="Gene3D" id="3.40.50.300">
    <property type="entry name" value="P-loop containing nucleotide triphosphate hydrolases"/>
    <property type="match status" value="1"/>
</dbReference>
<evidence type="ECO:0000256" key="1">
    <source>
        <dbReference type="ARBA" id="ARBA00008535"/>
    </source>
</evidence>
<comment type="similarity">
    <text evidence="1">Belongs to the TRAFAC class TrmE-Era-EngA-EngB-Septin-like GTPase superfamily. AIG1/Toc34/Toc159-like paraseptin GTPase family. IAN subfamily.</text>
</comment>
<dbReference type="Pfam" id="PF04548">
    <property type="entry name" value="AIG1"/>
    <property type="match status" value="1"/>
</dbReference>
<feature type="domain" description="AIG1-type G" evidence="4">
    <location>
        <begin position="14"/>
        <end position="210"/>
    </location>
</feature>
<reference evidence="5 6" key="1">
    <citation type="journal article" date="2023" name="Sci. Data">
        <title>Genome assembly of the Korean intertidal mud-creeper Batillaria attramentaria.</title>
        <authorList>
            <person name="Patra A.K."/>
            <person name="Ho P.T."/>
            <person name="Jun S."/>
            <person name="Lee S.J."/>
            <person name="Kim Y."/>
            <person name="Won Y.J."/>
        </authorList>
    </citation>
    <scope>NUCLEOTIDE SEQUENCE [LARGE SCALE GENOMIC DNA]</scope>
    <source>
        <strain evidence="5">Wonlab-2016</strain>
    </source>
</reference>
<comment type="caution">
    <text evidence="5">The sequence shown here is derived from an EMBL/GenBank/DDBJ whole genome shotgun (WGS) entry which is preliminary data.</text>
</comment>
<keyword evidence="6" id="KW-1185">Reference proteome</keyword>
<protein>
    <recommendedName>
        <fullName evidence="4">AIG1-type G domain-containing protein</fullName>
    </recommendedName>
</protein>
<dbReference type="EMBL" id="JACVVK020000335">
    <property type="protein sequence ID" value="KAK7478057.1"/>
    <property type="molecule type" value="Genomic_DNA"/>
</dbReference>
<name>A0ABD0JSS9_9CAEN</name>
<evidence type="ECO:0000256" key="3">
    <source>
        <dbReference type="ARBA" id="ARBA00023134"/>
    </source>
</evidence>
<dbReference type="InterPro" id="IPR006703">
    <property type="entry name" value="G_AIG1"/>
</dbReference>
<gene>
    <name evidence="5" type="ORF">BaRGS_00030733</name>
</gene>
<sequence length="210" mass="23665">MSGRKPTYGTSGNGSDYQFVVIGKTGNGKSATCNTILGRKQFAIGRGVSTTTLQVQVEEGTRMGCRLKVVDTPDLSNMSVATWKMEQEVSQWKKLARPGPSAVLLTVRCDIRYTPEEFEIYRQIKQLWGSDLKKRLVVAFTFGDCQDRDIRVEMRNAGQELKKVLEDAKNRYIVFDNKATDNDQQVSELIRIARDISKNSCCCSRFPCCK</sequence>
<dbReference type="PROSITE" id="PS51720">
    <property type="entry name" value="G_AIG1"/>
    <property type="match status" value="1"/>
</dbReference>
<keyword evidence="3" id="KW-0342">GTP-binding</keyword>
<dbReference type="PANTHER" id="PTHR10903:SF184">
    <property type="entry name" value="GTP-BINDING PROTEIN A"/>
    <property type="match status" value="1"/>
</dbReference>
<dbReference type="SUPFAM" id="SSF52540">
    <property type="entry name" value="P-loop containing nucleoside triphosphate hydrolases"/>
    <property type="match status" value="1"/>
</dbReference>
<keyword evidence="2" id="KW-0547">Nucleotide-binding</keyword>
<dbReference type="AlphaFoldDB" id="A0ABD0JSS9"/>
<organism evidence="5 6">
    <name type="scientific">Batillaria attramentaria</name>
    <dbReference type="NCBI Taxonomy" id="370345"/>
    <lineage>
        <taxon>Eukaryota</taxon>
        <taxon>Metazoa</taxon>
        <taxon>Spiralia</taxon>
        <taxon>Lophotrochozoa</taxon>
        <taxon>Mollusca</taxon>
        <taxon>Gastropoda</taxon>
        <taxon>Caenogastropoda</taxon>
        <taxon>Sorbeoconcha</taxon>
        <taxon>Cerithioidea</taxon>
        <taxon>Batillariidae</taxon>
        <taxon>Batillaria</taxon>
    </lineage>
</organism>
<dbReference type="GO" id="GO:0005525">
    <property type="term" value="F:GTP binding"/>
    <property type="evidence" value="ECO:0007669"/>
    <property type="project" value="UniProtKB-KW"/>
</dbReference>
<evidence type="ECO:0000313" key="6">
    <source>
        <dbReference type="Proteomes" id="UP001519460"/>
    </source>
</evidence>
<dbReference type="Proteomes" id="UP001519460">
    <property type="component" value="Unassembled WGS sequence"/>
</dbReference>
<evidence type="ECO:0000313" key="5">
    <source>
        <dbReference type="EMBL" id="KAK7478057.1"/>
    </source>
</evidence>
<dbReference type="InterPro" id="IPR027417">
    <property type="entry name" value="P-loop_NTPase"/>
</dbReference>
<evidence type="ECO:0000259" key="4">
    <source>
        <dbReference type="PROSITE" id="PS51720"/>
    </source>
</evidence>
<evidence type="ECO:0000256" key="2">
    <source>
        <dbReference type="ARBA" id="ARBA00022741"/>
    </source>
</evidence>
<proteinExistence type="inferred from homology"/>
<accession>A0ABD0JSS9</accession>
<dbReference type="PANTHER" id="PTHR10903">
    <property type="entry name" value="GTPASE, IMAP FAMILY MEMBER-RELATED"/>
    <property type="match status" value="1"/>
</dbReference>